<dbReference type="Proteomes" id="UP000593578">
    <property type="component" value="Unassembled WGS sequence"/>
</dbReference>
<accession>A0A7J8QP38</accession>
<dbReference type="EMBL" id="JABEZZ010000013">
    <property type="protein sequence ID" value="MBA0603341.1"/>
    <property type="molecule type" value="Genomic_DNA"/>
</dbReference>
<feature type="region of interest" description="Disordered" evidence="1">
    <location>
        <begin position="1"/>
        <end position="35"/>
    </location>
</feature>
<gene>
    <name evidence="2" type="ORF">Gorai_003490</name>
</gene>
<comment type="caution">
    <text evidence="2">The sequence shown here is derived from an EMBL/GenBank/DDBJ whole genome shotgun (WGS) entry which is preliminary data.</text>
</comment>
<evidence type="ECO:0000313" key="3">
    <source>
        <dbReference type="Proteomes" id="UP000593578"/>
    </source>
</evidence>
<protein>
    <submittedName>
        <fullName evidence="2">Uncharacterized protein</fullName>
    </submittedName>
</protein>
<sequence>PGASINANPTGRLPRPDSNKCTVRTRPWRTAQNRKPKDAFLAAVDGNKFNDKDNEHNNIVSGAGFETLPFARKEGRRGY</sequence>
<dbReference type="AlphaFoldDB" id="A0A7J8QP38"/>
<name>A0A7J8QP38_GOSRA</name>
<reference evidence="2 3" key="1">
    <citation type="journal article" date="2019" name="Genome Biol. Evol.">
        <title>Insights into the evolution of the New World diploid cottons (Gossypium, subgenus Houzingenia) based on genome sequencing.</title>
        <authorList>
            <person name="Grover C.E."/>
            <person name="Arick M.A. 2nd"/>
            <person name="Thrash A."/>
            <person name="Conover J.L."/>
            <person name="Sanders W.S."/>
            <person name="Peterson D.G."/>
            <person name="Frelichowski J.E."/>
            <person name="Scheffler J.A."/>
            <person name="Scheffler B.E."/>
            <person name="Wendel J.F."/>
        </authorList>
    </citation>
    <scope>NUCLEOTIDE SEQUENCE [LARGE SCALE GENOMIC DNA]</scope>
    <source>
        <strain evidence="2">8</strain>
        <tissue evidence="2">Leaf</tissue>
    </source>
</reference>
<organism evidence="2 3">
    <name type="scientific">Gossypium raimondii</name>
    <name type="common">Peruvian cotton</name>
    <name type="synonym">Gossypium klotzschianum subsp. raimondii</name>
    <dbReference type="NCBI Taxonomy" id="29730"/>
    <lineage>
        <taxon>Eukaryota</taxon>
        <taxon>Viridiplantae</taxon>
        <taxon>Streptophyta</taxon>
        <taxon>Embryophyta</taxon>
        <taxon>Tracheophyta</taxon>
        <taxon>Spermatophyta</taxon>
        <taxon>Magnoliopsida</taxon>
        <taxon>eudicotyledons</taxon>
        <taxon>Gunneridae</taxon>
        <taxon>Pentapetalae</taxon>
        <taxon>rosids</taxon>
        <taxon>malvids</taxon>
        <taxon>Malvales</taxon>
        <taxon>Malvaceae</taxon>
        <taxon>Malvoideae</taxon>
        <taxon>Gossypium</taxon>
    </lineage>
</organism>
<feature type="non-terminal residue" evidence="2">
    <location>
        <position position="1"/>
    </location>
</feature>
<proteinExistence type="predicted"/>
<evidence type="ECO:0000313" key="2">
    <source>
        <dbReference type="EMBL" id="MBA0603341.1"/>
    </source>
</evidence>
<evidence type="ECO:0000256" key="1">
    <source>
        <dbReference type="SAM" id="MobiDB-lite"/>
    </source>
</evidence>